<sequence>MGNFLKALDEVILAWSHLGDEWDKIEETFSVQLAGGYPFEKDYREVVLDLLSWKERINNL</sequence>
<protein>
    <submittedName>
        <fullName evidence="1">Uncharacterized protein</fullName>
    </submittedName>
</protein>
<name>A0ABT8JFJ1_9BACL</name>
<dbReference type="Proteomes" id="UP001174205">
    <property type="component" value="Unassembled WGS sequence"/>
</dbReference>
<evidence type="ECO:0000313" key="1">
    <source>
        <dbReference type="EMBL" id="MDN4603918.1"/>
    </source>
</evidence>
<reference evidence="1" key="1">
    <citation type="submission" date="2023-03" db="EMBL/GenBank/DDBJ databases">
        <title>MT1 and MT2 Draft Genomes of Novel Species.</title>
        <authorList>
            <person name="Venkateswaran K."/>
        </authorList>
    </citation>
    <scope>NUCLEOTIDE SEQUENCE</scope>
    <source>
        <strain evidence="1">F6_3S_P_1C</strain>
    </source>
</reference>
<comment type="caution">
    <text evidence="1">The sequence shown here is derived from an EMBL/GenBank/DDBJ whole genome shotgun (WGS) entry which is preliminary data.</text>
</comment>
<dbReference type="RefSeq" id="WP_024630899.1">
    <property type="nucleotide sequence ID" value="NZ_JAROCD010000011.1"/>
</dbReference>
<keyword evidence="2" id="KW-1185">Reference proteome</keyword>
<organism evidence="1 2">
    <name type="scientific">Paenibacillus vandeheii</name>
    <dbReference type="NCBI Taxonomy" id="3035917"/>
    <lineage>
        <taxon>Bacteria</taxon>
        <taxon>Bacillati</taxon>
        <taxon>Bacillota</taxon>
        <taxon>Bacilli</taxon>
        <taxon>Bacillales</taxon>
        <taxon>Paenibacillaceae</taxon>
        <taxon>Paenibacillus</taxon>
    </lineage>
</organism>
<accession>A0ABT8JFJ1</accession>
<gene>
    <name evidence="1" type="ORF">P5G61_21930</name>
</gene>
<proteinExistence type="predicted"/>
<evidence type="ECO:0000313" key="2">
    <source>
        <dbReference type="Proteomes" id="UP001174205"/>
    </source>
</evidence>
<dbReference type="EMBL" id="JAROCD010000011">
    <property type="protein sequence ID" value="MDN4603918.1"/>
    <property type="molecule type" value="Genomic_DNA"/>
</dbReference>